<reference evidence="2" key="1">
    <citation type="submission" date="2018-05" db="EMBL/GenBank/DDBJ databases">
        <authorList>
            <person name="Lanie J.A."/>
            <person name="Ng W.-L."/>
            <person name="Kazmierczak K.M."/>
            <person name="Andrzejewski T.M."/>
            <person name="Davidsen T.M."/>
            <person name="Wayne K.J."/>
            <person name="Tettelin H."/>
            <person name="Glass J.I."/>
            <person name="Rusch D."/>
            <person name="Podicherti R."/>
            <person name="Tsui H.-C.T."/>
            <person name="Winkler M.E."/>
        </authorList>
    </citation>
    <scope>NUCLEOTIDE SEQUENCE</scope>
</reference>
<dbReference type="InterPro" id="IPR036249">
    <property type="entry name" value="Thioredoxin-like_sf"/>
</dbReference>
<dbReference type="EMBL" id="UINC01027993">
    <property type="protein sequence ID" value="SVB08199.1"/>
    <property type="molecule type" value="Genomic_DNA"/>
</dbReference>
<dbReference type="PANTHER" id="PTHR42943:SF4">
    <property type="entry name" value="C2H2-TYPE DOMAIN-CONTAINING PROTEIN"/>
    <property type="match status" value="1"/>
</dbReference>
<accession>A0A382B3D3</accession>
<dbReference type="Pfam" id="PF01323">
    <property type="entry name" value="DSBA"/>
    <property type="match status" value="1"/>
</dbReference>
<organism evidence="2">
    <name type="scientific">marine metagenome</name>
    <dbReference type="NCBI Taxonomy" id="408172"/>
    <lineage>
        <taxon>unclassified sequences</taxon>
        <taxon>metagenomes</taxon>
        <taxon>ecological metagenomes</taxon>
    </lineage>
</organism>
<dbReference type="GO" id="GO:0005739">
    <property type="term" value="C:mitochondrion"/>
    <property type="evidence" value="ECO:0007669"/>
    <property type="project" value="TreeGrafter"/>
</dbReference>
<name>A0A382B3D3_9ZZZZ</name>
<dbReference type="SUPFAM" id="SSF52833">
    <property type="entry name" value="Thioredoxin-like"/>
    <property type="match status" value="1"/>
</dbReference>
<feature type="domain" description="DSBA-like thioredoxin" evidence="1">
    <location>
        <begin position="4"/>
        <end position="108"/>
    </location>
</feature>
<proteinExistence type="predicted"/>
<evidence type="ECO:0000313" key="2">
    <source>
        <dbReference type="EMBL" id="SVB08199.1"/>
    </source>
</evidence>
<gene>
    <name evidence="2" type="ORF">METZ01_LOCUS161053</name>
</gene>
<dbReference type="AlphaFoldDB" id="A0A382B3D3"/>
<sequence>MEKQIDFYFDLVSPYSYIASMLIDDVARRGNAKVSWKPFLLGGVFKAVGTTEAPGLHPIKKPYLLKDLQRLSGHLKIPIKMPPDFPVRTVLAMRTLCGFNADEIPQAAHTLYKA</sequence>
<dbReference type="GO" id="GO:0004602">
    <property type="term" value="F:glutathione peroxidase activity"/>
    <property type="evidence" value="ECO:0007669"/>
    <property type="project" value="TreeGrafter"/>
</dbReference>
<dbReference type="GO" id="GO:0005777">
    <property type="term" value="C:peroxisome"/>
    <property type="evidence" value="ECO:0007669"/>
    <property type="project" value="TreeGrafter"/>
</dbReference>
<dbReference type="PANTHER" id="PTHR42943">
    <property type="entry name" value="GLUTATHIONE S-TRANSFERASE KAPPA"/>
    <property type="match status" value="1"/>
</dbReference>
<dbReference type="InterPro" id="IPR051924">
    <property type="entry name" value="GST_Kappa/NadH"/>
</dbReference>
<dbReference type="InterPro" id="IPR001853">
    <property type="entry name" value="DSBA-like_thioredoxin_dom"/>
</dbReference>
<dbReference type="GO" id="GO:0004364">
    <property type="term" value="F:glutathione transferase activity"/>
    <property type="evidence" value="ECO:0007669"/>
    <property type="project" value="TreeGrafter"/>
</dbReference>
<evidence type="ECO:0000259" key="1">
    <source>
        <dbReference type="Pfam" id="PF01323"/>
    </source>
</evidence>
<dbReference type="GO" id="GO:0006749">
    <property type="term" value="P:glutathione metabolic process"/>
    <property type="evidence" value="ECO:0007669"/>
    <property type="project" value="TreeGrafter"/>
</dbReference>
<protein>
    <recommendedName>
        <fullName evidence="1">DSBA-like thioredoxin domain-containing protein</fullName>
    </recommendedName>
</protein>
<feature type="non-terminal residue" evidence="2">
    <location>
        <position position="114"/>
    </location>
</feature>
<dbReference type="Gene3D" id="3.40.30.10">
    <property type="entry name" value="Glutaredoxin"/>
    <property type="match status" value="1"/>
</dbReference>